<dbReference type="AlphaFoldDB" id="A0A3S4HIW3"/>
<evidence type="ECO:0000313" key="3">
    <source>
        <dbReference type="Proteomes" id="UP000275777"/>
    </source>
</evidence>
<protein>
    <recommendedName>
        <fullName evidence="1">Putative DnaT-like domain-containing protein</fullName>
    </recommendedName>
</protein>
<reference evidence="2 3" key="1">
    <citation type="submission" date="2018-12" db="EMBL/GenBank/DDBJ databases">
        <authorList>
            <consortium name="Pathogen Informatics"/>
        </authorList>
    </citation>
    <scope>NUCLEOTIDE SEQUENCE [LARGE SCALE GENOMIC DNA]</scope>
    <source>
        <strain evidence="2 3">NCTC9695</strain>
    </source>
</reference>
<evidence type="ECO:0000259" key="1">
    <source>
        <dbReference type="Pfam" id="PF20557"/>
    </source>
</evidence>
<dbReference type="Proteomes" id="UP000275777">
    <property type="component" value="Chromosome"/>
</dbReference>
<name>A0A3S4HIW3_CHRVL</name>
<dbReference type="InterPro" id="IPR046787">
    <property type="entry name" value="DnaT_2"/>
</dbReference>
<sequence length="63" mass="6441">MALIVENGTGQPDAQSYISVTEADDYHAAMGNAGWSGDEVAKSAALRRAVQYLDGVTGSPVAG</sequence>
<dbReference type="EMBL" id="LR134182">
    <property type="protein sequence ID" value="VEB42980.1"/>
    <property type="molecule type" value="Genomic_DNA"/>
</dbReference>
<feature type="domain" description="Putative DnaT-like" evidence="1">
    <location>
        <begin position="1"/>
        <end position="55"/>
    </location>
</feature>
<accession>A0A3S4HIW3</accession>
<organism evidence="2 3">
    <name type="scientific">Chromobacterium violaceum</name>
    <dbReference type="NCBI Taxonomy" id="536"/>
    <lineage>
        <taxon>Bacteria</taxon>
        <taxon>Pseudomonadati</taxon>
        <taxon>Pseudomonadota</taxon>
        <taxon>Betaproteobacteria</taxon>
        <taxon>Neisseriales</taxon>
        <taxon>Chromobacteriaceae</taxon>
        <taxon>Chromobacterium</taxon>
    </lineage>
</organism>
<proteinExistence type="predicted"/>
<evidence type="ECO:0000313" key="2">
    <source>
        <dbReference type="EMBL" id="VEB42980.1"/>
    </source>
</evidence>
<dbReference type="Pfam" id="PF20557">
    <property type="entry name" value="DnaT_2"/>
    <property type="match status" value="1"/>
</dbReference>
<gene>
    <name evidence="2" type="ORF">NCTC9695_03434</name>
</gene>